<dbReference type="EMBL" id="LSSK01000999">
    <property type="protein sequence ID" value="OMH81052.1"/>
    <property type="molecule type" value="Genomic_DNA"/>
</dbReference>
<reference evidence="3" key="1">
    <citation type="submission" date="2017-01" db="EMBL/GenBank/DDBJ databases">
        <authorList>
            <person name="Wang Y."/>
            <person name="White M."/>
            <person name="Kvist S."/>
            <person name="Moncalvo J.-M."/>
        </authorList>
    </citation>
    <scope>NUCLEOTIDE SEQUENCE [LARGE SCALE GENOMIC DNA]</scope>
    <source>
        <strain evidence="3">COL-18-3</strain>
    </source>
</reference>
<evidence type="ECO:0000313" key="3">
    <source>
        <dbReference type="Proteomes" id="UP000188320"/>
    </source>
</evidence>
<evidence type="ECO:0000313" key="2">
    <source>
        <dbReference type="EMBL" id="OMH81052.1"/>
    </source>
</evidence>
<proteinExistence type="predicted"/>
<feature type="region of interest" description="Disordered" evidence="1">
    <location>
        <begin position="1"/>
        <end position="28"/>
    </location>
</feature>
<evidence type="ECO:0000256" key="1">
    <source>
        <dbReference type="SAM" id="MobiDB-lite"/>
    </source>
</evidence>
<keyword evidence="3" id="KW-1185">Reference proteome</keyword>
<organism evidence="2 3">
    <name type="scientific">Zancudomyces culisetae</name>
    <name type="common">Gut fungus</name>
    <name type="synonym">Smittium culisetae</name>
    <dbReference type="NCBI Taxonomy" id="1213189"/>
    <lineage>
        <taxon>Eukaryota</taxon>
        <taxon>Fungi</taxon>
        <taxon>Fungi incertae sedis</taxon>
        <taxon>Zoopagomycota</taxon>
        <taxon>Kickxellomycotina</taxon>
        <taxon>Harpellomycetes</taxon>
        <taxon>Harpellales</taxon>
        <taxon>Legeriomycetaceae</taxon>
        <taxon>Zancudomyces</taxon>
    </lineage>
</organism>
<sequence>MVDETTEKCVKEKRDEHQKDKRKRHGVQNQQRFLALMYLENTGKMAEELRNAVNETAEEYAGKDIRLKKTNAKLSKNTIRSIRKEAKLQKTLERS</sequence>
<accession>A0A1R1PJJ7</accession>
<feature type="compositionally biased region" description="Basic and acidic residues" evidence="1">
    <location>
        <begin position="1"/>
        <end position="19"/>
    </location>
</feature>
<dbReference type="Proteomes" id="UP000188320">
    <property type="component" value="Unassembled WGS sequence"/>
</dbReference>
<name>A0A1R1PJJ7_ZANCU</name>
<protein>
    <submittedName>
        <fullName evidence="2">Uncharacterized protein</fullName>
    </submittedName>
</protein>
<comment type="caution">
    <text evidence="2">The sequence shown here is derived from an EMBL/GenBank/DDBJ whole genome shotgun (WGS) entry which is preliminary data.</text>
</comment>
<gene>
    <name evidence="2" type="ORF">AX774_g5498</name>
</gene>
<dbReference type="AlphaFoldDB" id="A0A1R1PJJ7"/>